<dbReference type="SMART" id="SM00065">
    <property type="entry name" value="GAF"/>
    <property type="match status" value="1"/>
</dbReference>
<keyword evidence="3" id="KW-1185">Reference proteome</keyword>
<evidence type="ECO:0000313" key="2">
    <source>
        <dbReference type="EMBL" id="GAA4573142.1"/>
    </source>
</evidence>
<dbReference type="Pfam" id="PF03861">
    <property type="entry name" value="ANTAR"/>
    <property type="match status" value="1"/>
</dbReference>
<dbReference type="InterPro" id="IPR012074">
    <property type="entry name" value="GAF_ANTAR"/>
</dbReference>
<dbReference type="SUPFAM" id="SSF55781">
    <property type="entry name" value="GAF domain-like"/>
    <property type="match status" value="1"/>
</dbReference>
<dbReference type="EMBL" id="BAABGU010000020">
    <property type="protein sequence ID" value="GAA4573142.1"/>
    <property type="molecule type" value="Genomic_DNA"/>
</dbReference>
<dbReference type="Gene3D" id="3.30.450.40">
    <property type="match status" value="1"/>
</dbReference>
<feature type="domain" description="GAF" evidence="1">
    <location>
        <begin position="27"/>
        <end position="197"/>
    </location>
</feature>
<sequence length="238" mass="24958">MEASSWPEPSSGDLAEDLVALAGLPDDSPSVPQLLTRIVRLTAVLLDPVDHVSVTVDGHGDHLTQAASDRIAEAVDLAQYAQDDGPCLAALRAGEPVAVPDVAQAVVWPRFRDVAWRSGVRASLSVPLFAGSGETVAALNLYARDAVAMRALIRHVEACYRPPGDPGSLPPVDRGSQQLVAGLGGALRARDLIQRAIGVLMGRDLLSPVGAYQQLVEVTPPGLPLTATASAVLRQLQH</sequence>
<protein>
    <submittedName>
        <fullName evidence="2">GAF and ANTAR domain-containing protein</fullName>
    </submittedName>
</protein>
<accession>A0ABP8SSW7</accession>
<evidence type="ECO:0000313" key="3">
    <source>
        <dbReference type="Proteomes" id="UP001500307"/>
    </source>
</evidence>
<dbReference type="PIRSF" id="PIRSF036625">
    <property type="entry name" value="GAF_ANTAR"/>
    <property type="match status" value="1"/>
</dbReference>
<dbReference type="Proteomes" id="UP001500307">
    <property type="component" value="Unassembled WGS sequence"/>
</dbReference>
<dbReference type="InterPro" id="IPR029016">
    <property type="entry name" value="GAF-like_dom_sf"/>
</dbReference>
<reference evidence="3" key="1">
    <citation type="journal article" date="2019" name="Int. J. Syst. Evol. Microbiol.">
        <title>The Global Catalogue of Microorganisms (GCM) 10K type strain sequencing project: providing services to taxonomists for standard genome sequencing and annotation.</title>
        <authorList>
            <consortium name="The Broad Institute Genomics Platform"/>
            <consortium name="The Broad Institute Genome Sequencing Center for Infectious Disease"/>
            <person name="Wu L."/>
            <person name="Ma J."/>
        </authorList>
    </citation>
    <scope>NUCLEOTIDE SEQUENCE [LARGE SCALE GENOMIC DNA]</scope>
    <source>
        <strain evidence="3">JCM 3175</strain>
    </source>
</reference>
<proteinExistence type="predicted"/>
<dbReference type="Pfam" id="PF13185">
    <property type="entry name" value="GAF_2"/>
    <property type="match status" value="1"/>
</dbReference>
<name>A0ABP8SSW7_9ACTN</name>
<dbReference type="InterPro" id="IPR003018">
    <property type="entry name" value="GAF"/>
</dbReference>
<comment type="caution">
    <text evidence="2">The sequence shown here is derived from an EMBL/GenBank/DDBJ whole genome shotgun (WGS) entry which is preliminary data.</text>
</comment>
<gene>
    <name evidence="2" type="ORF">GCM10023176_37530</name>
</gene>
<evidence type="ECO:0000259" key="1">
    <source>
        <dbReference type="SMART" id="SM00065"/>
    </source>
</evidence>
<organism evidence="2 3">
    <name type="scientific">Micromonospora coerulea</name>
    <dbReference type="NCBI Taxonomy" id="47856"/>
    <lineage>
        <taxon>Bacteria</taxon>
        <taxon>Bacillati</taxon>
        <taxon>Actinomycetota</taxon>
        <taxon>Actinomycetes</taxon>
        <taxon>Micromonosporales</taxon>
        <taxon>Micromonosporaceae</taxon>
        <taxon>Micromonospora</taxon>
    </lineage>
</organism>
<dbReference type="InterPro" id="IPR005561">
    <property type="entry name" value="ANTAR"/>
</dbReference>